<dbReference type="RefSeq" id="WP_263592982.1">
    <property type="nucleotide sequence ID" value="NZ_CP107020.1"/>
</dbReference>
<keyword evidence="2" id="KW-1185">Reference proteome</keyword>
<accession>A0ABY6FXW7</accession>
<dbReference type="EMBL" id="CP107020">
    <property type="protein sequence ID" value="UYG15768.1"/>
    <property type="molecule type" value="Genomic_DNA"/>
</dbReference>
<name>A0ABY6FXW7_9MICO</name>
<protein>
    <submittedName>
        <fullName evidence="1">Phage Gp19/Gp15/Gp42 family protein</fullName>
    </submittedName>
</protein>
<reference evidence="1" key="1">
    <citation type="submission" date="2022-10" db="EMBL/GenBank/DDBJ databases">
        <title>Whole-Genome Sequencing of Brachybacterium huguangmaarense BRM-3, Isolated from Betula schmidtii.</title>
        <authorList>
            <person name="Haam D."/>
        </authorList>
    </citation>
    <scope>NUCLEOTIDE SEQUENCE</scope>
    <source>
        <strain evidence="1">BRM-3</strain>
    </source>
</reference>
<proteinExistence type="predicted"/>
<gene>
    <name evidence="1" type="ORF">BRM3_08930</name>
</gene>
<evidence type="ECO:0000313" key="2">
    <source>
        <dbReference type="Proteomes" id="UP001164305"/>
    </source>
</evidence>
<evidence type="ECO:0000313" key="1">
    <source>
        <dbReference type="EMBL" id="UYG15768.1"/>
    </source>
</evidence>
<organism evidence="1 2">
    <name type="scientific">Brachybacterium huguangmaarense</name>
    <dbReference type="NCBI Taxonomy" id="1652028"/>
    <lineage>
        <taxon>Bacteria</taxon>
        <taxon>Bacillati</taxon>
        <taxon>Actinomycetota</taxon>
        <taxon>Actinomycetes</taxon>
        <taxon>Micrococcales</taxon>
        <taxon>Dermabacteraceae</taxon>
        <taxon>Brachybacterium</taxon>
    </lineage>
</organism>
<dbReference type="Proteomes" id="UP001164305">
    <property type="component" value="Chromosome"/>
</dbReference>
<sequence>MSDESWATPEQIAAPWRPLTVAERTRAEALIASVQRDIIRRWPSVPDRLERGKLAKQDLVDVVTYMVLPILGGPPFPGARSWQVTSGSESRSVTLDAAGNPRNPWDYASWMIDILDPDARAQAAPIGSFPDAQPFDRLFPVWPEAYR</sequence>